<name>A0ABM7NVG6_9BACT</name>
<keyword evidence="4 6" id="KW-1133">Transmembrane helix</keyword>
<protein>
    <submittedName>
        <fullName evidence="8">ComEC/Rec2 family competence protein</fullName>
    </submittedName>
</protein>
<evidence type="ECO:0000313" key="8">
    <source>
        <dbReference type="EMBL" id="BCS84424.1"/>
    </source>
</evidence>
<feature type="domain" description="ComEC/Rec2-related protein" evidence="7">
    <location>
        <begin position="234"/>
        <end position="491"/>
    </location>
</feature>
<organism evidence="8 9">
    <name type="scientific">Prevotella herbatica</name>
    <dbReference type="NCBI Taxonomy" id="2801997"/>
    <lineage>
        <taxon>Bacteria</taxon>
        <taxon>Pseudomonadati</taxon>
        <taxon>Bacteroidota</taxon>
        <taxon>Bacteroidia</taxon>
        <taxon>Bacteroidales</taxon>
        <taxon>Prevotellaceae</taxon>
        <taxon>Prevotella</taxon>
    </lineage>
</organism>
<feature type="transmembrane region" description="Helical" evidence="6">
    <location>
        <begin position="352"/>
        <end position="371"/>
    </location>
</feature>
<comment type="subcellular location">
    <subcellularLocation>
        <location evidence="1">Cell membrane</location>
        <topology evidence="1">Multi-pass membrane protein</topology>
    </subcellularLocation>
</comment>
<evidence type="ECO:0000259" key="7">
    <source>
        <dbReference type="Pfam" id="PF03772"/>
    </source>
</evidence>
<evidence type="ECO:0000256" key="3">
    <source>
        <dbReference type="ARBA" id="ARBA00022692"/>
    </source>
</evidence>
<feature type="transmembrane region" description="Helical" evidence="6">
    <location>
        <begin position="411"/>
        <end position="436"/>
    </location>
</feature>
<dbReference type="RefSeq" id="WP_207154600.1">
    <property type="nucleotide sequence ID" value="NZ_AP024484.1"/>
</dbReference>
<feature type="transmembrane region" description="Helical" evidence="6">
    <location>
        <begin position="378"/>
        <end position="399"/>
    </location>
</feature>
<keyword evidence="5 6" id="KW-0472">Membrane</keyword>
<dbReference type="EMBL" id="AP024484">
    <property type="protein sequence ID" value="BCS84424.1"/>
    <property type="molecule type" value="Genomic_DNA"/>
</dbReference>
<reference evidence="8 9" key="1">
    <citation type="journal article" date="2022" name="Int. J. Syst. Evol. Microbiol.">
        <title>Prevotella herbatica sp. nov., a plant polysaccharide-decomposing anaerobic bacterium isolated from a methanogenic reactor.</title>
        <authorList>
            <person name="Uek A."/>
            <person name="Tonouchi A."/>
            <person name="Kaku N."/>
            <person name="Ueki K."/>
        </authorList>
    </citation>
    <scope>NUCLEOTIDE SEQUENCE [LARGE SCALE GENOMIC DNA]</scope>
    <source>
        <strain evidence="8 9">WR041</strain>
    </source>
</reference>
<evidence type="ECO:0000256" key="2">
    <source>
        <dbReference type="ARBA" id="ARBA00022475"/>
    </source>
</evidence>
<feature type="transmembrane region" description="Helical" evidence="6">
    <location>
        <begin position="12"/>
        <end position="30"/>
    </location>
</feature>
<dbReference type="Pfam" id="PF03772">
    <property type="entry name" value="Competence"/>
    <property type="match status" value="1"/>
</dbReference>
<keyword evidence="3 6" id="KW-0812">Transmembrane</keyword>
<dbReference type="InterPro" id="IPR004477">
    <property type="entry name" value="ComEC_N"/>
</dbReference>
<keyword evidence="9" id="KW-1185">Reference proteome</keyword>
<dbReference type="InterPro" id="IPR052159">
    <property type="entry name" value="Competence_DNA_uptake"/>
</dbReference>
<proteinExistence type="predicted"/>
<feature type="transmembrane region" description="Helical" evidence="6">
    <location>
        <begin position="443"/>
        <end position="466"/>
    </location>
</feature>
<feature type="transmembrane region" description="Helical" evidence="6">
    <location>
        <begin position="266"/>
        <end position="297"/>
    </location>
</feature>
<dbReference type="PANTHER" id="PTHR30619">
    <property type="entry name" value="DNA INTERNALIZATION/COMPETENCE PROTEIN COMEC/REC2"/>
    <property type="match status" value="1"/>
</dbReference>
<evidence type="ECO:0000256" key="5">
    <source>
        <dbReference type="ARBA" id="ARBA00023136"/>
    </source>
</evidence>
<evidence type="ECO:0000256" key="4">
    <source>
        <dbReference type="ARBA" id="ARBA00022989"/>
    </source>
</evidence>
<gene>
    <name evidence="8" type="ORF">prwr041_03170</name>
</gene>
<evidence type="ECO:0000256" key="6">
    <source>
        <dbReference type="SAM" id="Phobius"/>
    </source>
</evidence>
<accession>A0ABM7NVG6</accession>
<evidence type="ECO:0000256" key="1">
    <source>
        <dbReference type="ARBA" id="ARBA00004651"/>
    </source>
</evidence>
<dbReference type="NCBIfam" id="TIGR00360">
    <property type="entry name" value="ComEC_N-term"/>
    <property type="match status" value="1"/>
</dbReference>
<evidence type="ECO:0000313" key="9">
    <source>
        <dbReference type="Proteomes" id="UP001319045"/>
    </source>
</evidence>
<keyword evidence="2" id="KW-1003">Cell membrane</keyword>
<feature type="transmembrane region" description="Helical" evidence="6">
    <location>
        <begin position="36"/>
        <end position="52"/>
    </location>
</feature>
<sequence length="501" mass="55531">MYTNNKLQLYPLLRLAIAFCIGIVAGNLLYEHITMGIWLTSGIIFIVLALLIKREHIQSILIAATTLALGGTLMSRQLKVTDIQLPKETSQYEALITSTPTVHGKVLKCDIEIMSLNGKAISSPINAKATILRDTTTKMKLNTGDGICAESVLEKPHNISVNSNFNYAQWMKIHGYTAQTFIPYWNIHPARVSLGKNAYDRLCMKARIFRDNLSKKLFADNGKDKEAYSVISAMTLGDKSALDKDTKNAFSISGGSHVLALSGLHLGIIFSVFLLLFGHSAIAMTLSIIGIWAFAFIVGMPPSVVRSAVMLSIYALVSIINRRSMSFNTLAFAAIVILVINPLSLWDIGFQMSFMAVAGIFTLYKPMYMLLHPYNKLLSWIWGSICVSLSAQIFTFPIVLHCFGRFSCYFILTNFIVVPCATLIIYMAVALIITIPLTALNNIVCYVIVQAAGLMNRSIFFIAGLPGSSIENFYISTLQTWLLYIFILSNIAMLRILKVRN</sequence>
<feature type="transmembrane region" description="Helical" evidence="6">
    <location>
        <begin position="327"/>
        <end position="346"/>
    </location>
</feature>
<dbReference type="Proteomes" id="UP001319045">
    <property type="component" value="Chromosome"/>
</dbReference>
<feature type="transmembrane region" description="Helical" evidence="6">
    <location>
        <begin position="478"/>
        <end position="497"/>
    </location>
</feature>
<dbReference type="PANTHER" id="PTHR30619:SF1">
    <property type="entry name" value="RECOMBINATION PROTEIN 2"/>
    <property type="match status" value="1"/>
</dbReference>